<dbReference type="Gene3D" id="1.10.287.70">
    <property type="match status" value="1"/>
</dbReference>
<evidence type="ECO:0000256" key="4">
    <source>
        <dbReference type="ARBA" id="ARBA00023136"/>
    </source>
</evidence>
<comment type="subcellular location">
    <subcellularLocation>
        <location evidence="1">Membrane</location>
        <topology evidence="1">Multi-pass membrane protein</topology>
    </subcellularLocation>
</comment>
<dbReference type="InterPro" id="IPR003938">
    <property type="entry name" value="K_chnl_volt-dep_EAG/ELK/ERG"/>
</dbReference>
<feature type="transmembrane region" description="Helical" evidence="5">
    <location>
        <begin position="220"/>
        <end position="239"/>
    </location>
</feature>
<dbReference type="InterPro" id="IPR005821">
    <property type="entry name" value="Ion_trans_dom"/>
</dbReference>
<dbReference type="Proteomes" id="UP001190700">
    <property type="component" value="Unassembled WGS sequence"/>
</dbReference>
<dbReference type="PANTHER" id="PTHR47823">
    <property type="entry name" value="ION_TRANS DOMAIN-CONTAINING PROTEIN"/>
    <property type="match status" value="1"/>
</dbReference>
<name>A0AAE0G0L7_9CHLO</name>
<feature type="transmembrane region" description="Helical" evidence="5">
    <location>
        <begin position="398"/>
        <end position="417"/>
    </location>
</feature>
<evidence type="ECO:0000313" key="7">
    <source>
        <dbReference type="EMBL" id="KAK3269482.1"/>
    </source>
</evidence>
<dbReference type="Pfam" id="PF00520">
    <property type="entry name" value="Ion_trans"/>
    <property type="match status" value="1"/>
</dbReference>
<evidence type="ECO:0000256" key="3">
    <source>
        <dbReference type="ARBA" id="ARBA00022989"/>
    </source>
</evidence>
<dbReference type="AlphaFoldDB" id="A0AAE0G0L7"/>
<feature type="domain" description="Ion transport" evidence="6">
    <location>
        <begin position="145"/>
        <end position="413"/>
    </location>
</feature>
<comment type="caution">
    <text evidence="7">The sequence shown here is derived from an EMBL/GenBank/DDBJ whole genome shotgun (WGS) entry which is preliminary data.</text>
</comment>
<dbReference type="SUPFAM" id="SSF81324">
    <property type="entry name" value="Voltage-gated potassium channels"/>
    <property type="match status" value="1"/>
</dbReference>
<evidence type="ECO:0000256" key="2">
    <source>
        <dbReference type="ARBA" id="ARBA00022692"/>
    </source>
</evidence>
<dbReference type="GO" id="GO:0005249">
    <property type="term" value="F:voltage-gated potassium channel activity"/>
    <property type="evidence" value="ECO:0007669"/>
    <property type="project" value="InterPro"/>
</dbReference>
<evidence type="ECO:0000313" key="8">
    <source>
        <dbReference type="Proteomes" id="UP001190700"/>
    </source>
</evidence>
<dbReference type="PANTHER" id="PTHR47823:SF11">
    <property type="entry name" value="K+-CHANNEL ERG AND RELATED PROTEINS"/>
    <property type="match status" value="1"/>
</dbReference>
<keyword evidence="3 5" id="KW-1133">Transmembrane helix</keyword>
<proteinExistence type="predicted"/>
<feature type="transmembrane region" description="Helical" evidence="5">
    <location>
        <begin position="305"/>
        <end position="326"/>
    </location>
</feature>
<organism evidence="7 8">
    <name type="scientific">Cymbomonas tetramitiformis</name>
    <dbReference type="NCBI Taxonomy" id="36881"/>
    <lineage>
        <taxon>Eukaryota</taxon>
        <taxon>Viridiplantae</taxon>
        <taxon>Chlorophyta</taxon>
        <taxon>Pyramimonadophyceae</taxon>
        <taxon>Pyramimonadales</taxon>
        <taxon>Pyramimonadaceae</taxon>
        <taxon>Cymbomonas</taxon>
    </lineage>
</organism>
<dbReference type="EMBL" id="LGRX02010924">
    <property type="protein sequence ID" value="KAK3269482.1"/>
    <property type="molecule type" value="Genomic_DNA"/>
</dbReference>
<sequence>MNPRSRIFPVQDDAPSCETELAVKGKEGRVNPEDSFSSSHSLNQALTAMIGEDKTVDAVRNGKIQTRPSAEDPVEDDNRGKQLWRILRFAISNSKELKREMQISRALFGHDTDDKWNTEALRELIETHKHRRRWYIFSPQASFIRYWDLAQVFFLIYVALMVPLKTGFEYEPKGALFVIDFMTDIYFTLDILICFLTAYENKEHQVIDEPLSIALRYIRGWFLIDLCSVLPVNYIVLGINDDLWCRVEDDCENSVNDAINVGSYLKLLKMLRISRLIKMARLIKFSHLLERYQDEMLHLWRLLRLIKLMTVMSLVGHLCACVFYFASTSSFLRTTQDDELMEMGHISPWVMNLYGEDYENVEIMTRYISALYWSFCTMSTVGYGDIVANTVAERMVAIWMQVIGTFLFSYTIGRGFLIHSSISRLN</sequence>
<reference evidence="7 8" key="1">
    <citation type="journal article" date="2015" name="Genome Biol. Evol.">
        <title>Comparative Genomics of a Bacterivorous Green Alga Reveals Evolutionary Causalities and Consequences of Phago-Mixotrophic Mode of Nutrition.</title>
        <authorList>
            <person name="Burns J.A."/>
            <person name="Paasch A."/>
            <person name="Narechania A."/>
            <person name="Kim E."/>
        </authorList>
    </citation>
    <scope>NUCLEOTIDE SEQUENCE [LARGE SCALE GENOMIC DNA]</scope>
    <source>
        <strain evidence="7 8">PLY_AMNH</strain>
    </source>
</reference>
<feature type="transmembrane region" description="Helical" evidence="5">
    <location>
        <begin position="143"/>
        <end position="162"/>
    </location>
</feature>
<evidence type="ECO:0000256" key="5">
    <source>
        <dbReference type="SAM" id="Phobius"/>
    </source>
</evidence>
<keyword evidence="4 5" id="KW-0472">Membrane</keyword>
<evidence type="ECO:0000256" key="1">
    <source>
        <dbReference type="ARBA" id="ARBA00004141"/>
    </source>
</evidence>
<feature type="transmembrane region" description="Helical" evidence="5">
    <location>
        <begin position="174"/>
        <end position="199"/>
    </location>
</feature>
<dbReference type="GO" id="GO:0016020">
    <property type="term" value="C:membrane"/>
    <property type="evidence" value="ECO:0007669"/>
    <property type="project" value="UniProtKB-SubCell"/>
</dbReference>
<gene>
    <name evidence="7" type="ORF">CYMTET_22073</name>
</gene>
<evidence type="ECO:0000259" key="6">
    <source>
        <dbReference type="Pfam" id="PF00520"/>
    </source>
</evidence>
<keyword evidence="2 5" id="KW-0812">Transmembrane</keyword>
<protein>
    <recommendedName>
        <fullName evidence="6">Ion transport domain-containing protein</fullName>
    </recommendedName>
</protein>
<accession>A0AAE0G0L7</accession>
<feature type="transmembrane region" description="Helical" evidence="5">
    <location>
        <begin position="370"/>
        <end position="392"/>
    </location>
</feature>
<keyword evidence="8" id="KW-1185">Reference proteome</keyword>
<dbReference type="PRINTS" id="PR01463">
    <property type="entry name" value="EAGCHANLFMLY"/>
</dbReference>